<evidence type="ECO:0000256" key="6">
    <source>
        <dbReference type="ARBA" id="ARBA00022989"/>
    </source>
</evidence>
<feature type="transmembrane region" description="Helical" evidence="9">
    <location>
        <begin position="512"/>
        <end position="532"/>
    </location>
</feature>
<evidence type="ECO:0000256" key="5">
    <source>
        <dbReference type="ARBA" id="ARBA00022781"/>
    </source>
</evidence>
<comment type="subcellular location">
    <subcellularLocation>
        <location evidence="1">Membrane</location>
        <topology evidence="1">Multi-pass membrane protein</topology>
    </subcellularLocation>
</comment>
<dbReference type="InterPro" id="IPR026028">
    <property type="entry name" value="V-type_ATPase_116kDa_su_euka"/>
</dbReference>
<evidence type="ECO:0000256" key="7">
    <source>
        <dbReference type="ARBA" id="ARBA00023065"/>
    </source>
</evidence>
<dbReference type="GO" id="GO:0007035">
    <property type="term" value="P:vacuolar acidification"/>
    <property type="evidence" value="ECO:0007669"/>
    <property type="project" value="TreeGrafter"/>
</dbReference>
<comment type="caution">
    <text evidence="10">The sequence shown here is derived from an EMBL/GenBank/DDBJ whole genome shotgun (WGS) entry which is preliminary data.</text>
</comment>
<dbReference type="GO" id="GO:0051117">
    <property type="term" value="F:ATPase binding"/>
    <property type="evidence" value="ECO:0007669"/>
    <property type="project" value="TreeGrafter"/>
</dbReference>
<dbReference type="GO" id="GO:0000220">
    <property type="term" value="C:vacuolar proton-transporting V-type ATPase, V0 domain"/>
    <property type="evidence" value="ECO:0007669"/>
    <property type="project" value="InterPro"/>
</dbReference>
<keyword evidence="8 9" id="KW-0472">Membrane</keyword>
<dbReference type="GO" id="GO:0005886">
    <property type="term" value="C:plasma membrane"/>
    <property type="evidence" value="ECO:0007669"/>
    <property type="project" value="TreeGrafter"/>
</dbReference>
<feature type="transmembrane region" description="Helical" evidence="9">
    <location>
        <begin position="539"/>
        <end position="556"/>
    </location>
</feature>
<keyword evidence="5 9" id="KW-0375">Hydrogen ion transport</keyword>
<dbReference type="Proteomes" id="UP000031668">
    <property type="component" value="Unassembled WGS sequence"/>
</dbReference>
<reference evidence="10 11" key="1">
    <citation type="journal article" date="2014" name="Genome Biol. Evol.">
        <title>The genome of the myxosporean Thelohanellus kitauei shows adaptations to nutrient acquisition within its fish host.</title>
        <authorList>
            <person name="Yang Y."/>
            <person name="Xiong J."/>
            <person name="Zhou Z."/>
            <person name="Huo F."/>
            <person name="Miao W."/>
            <person name="Ran C."/>
            <person name="Liu Y."/>
            <person name="Zhang J."/>
            <person name="Feng J."/>
            <person name="Wang M."/>
            <person name="Wang M."/>
            <person name="Wang L."/>
            <person name="Yao B."/>
        </authorList>
    </citation>
    <scope>NUCLEOTIDE SEQUENCE [LARGE SCALE GENOMIC DNA]</scope>
    <source>
        <strain evidence="10">Wuqing</strain>
    </source>
</reference>
<dbReference type="Pfam" id="PF01496">
    <property type="entry name" value="V_ATPase_I"/>
    <property type="match status" value="1"/>
</dbReference>
<evidence type="ECO:0000256" key="3">
    <source>
        <dbReference type="ARBA" id="ARBA00022448"/>
    </source>
</evidence>
<name>A0A0C2LZU6_THEKT</name>
<dbReference type="AlphaFoldDB" id="A0A0C2LZU6"/>
<accession>A0A0C2LZU6</accession>
<evidence type="ECO:0000256" key="2">
    <source>
        <dbReference type="ARBA" id="ARBA00009904"/>
    </source>
</evidence>
<feature type="transmembrane region" description="Helical" evidence="9">
    <location>
        <begin position="692"/>
        <end position="715"/>
    </location>
</feature>
<evidence type="ECO:0000256" key="8">
    <source>
        <dbReference type="ARBA" id="ARBA00023136"/>
    </source>
</evidence>
<feature type="transmembrane region" description="Helical" evidence="9">
    <location>
        <begin position="568"/>
        <end position="593"/>
    </location>
</feature>
<feature type="transmembrane region" description="Helical" evidence="9">
    <location>
        <begin position="475"/>
        <end position="492"/>
    </location>
</feature>
<feature type="transmembrane region" description="Helical" evidence="9">
    <location>
        <begin position="374"/>
        <end position="407"/>
    </location>
</feature>
<evidence type="ECO:0000256" key="4">
    <source>
        <dbReference type="ARBA" id="ARBA00022692"/>
    </source>
</evidence>
<dbReference type="OrthoDB" id="10264220at2759"/>
<evidence type="ECO:0000256" key="9">
    <source>
        <dbReference type="RuleBase" id="RU361189"/>
    </source>
</evidence>
<keyword evidence="3 9" id="KW-0813">Transport</keyword>
<dbReference type="PIRSF" id="PIRSF001293">
    <property type="entry name" value="ATP6V0A1"/>
    <property type="match status" value="1"/>
</dbReference>
<gene>
    <name evidence="10" type="ORF">RF11_15383</name>
</gene>
<keyword evidence="6 9" id="KW-1133">Transmembrane helix</keyword>
<sequence length="761" mass="87699">MESLFRSEDVNLCQIIIPHEIAYDVTLAIGEVSCVEFINQNDDVPPSKNILWCEEVERKIRCIKELAQRESLKFVDVDPDYVMLPRPREFNDFEERITSFLDQLTASNTSLSDLSDGLNDLGLYLHVLRCCDQSLLEKRNNESSDFSKNVKVIAGVINRTQVEKFERFIWRSCRGNVVFQAFNDDKVVVDYKTNKKSNMAVFNICLQGTQMIDRIKKICDAHQARLYTIPASLEEKESTIIGLLTRIKNIEIIFNQSAEQRNELMNQICRNLKFWQIAVCKIKAVFVTLNTFQVDHGTTTVLAECWCPKVSIPTVRSVLETVRVNTSSSHSAIMTVIGTKMTVPTYYRTNKFTEGFQALVDSYGVSTYKEINPGLFMVVTFPFLFAVMFGDFGHALIMLFIGIYMVYKERELSKYKSHERLESGTTAGTTNDSHRIITVDVNTNFDGTAYPIGLDPIWMFAKNKLNLINSVKMKLSIIIGFFHMLFGMILGSMNHQFFNRPLDFYGEFIPQFIFFGFLFGYLVFLIFYKWLFISISTKAPSILITFINMFMKFGNVDEDDRFFQGQEYIQSIIVVLSLICVPWMLLVKPFVLFREHRRRRALRVFENNQAVNPLEGERRLTSESSPDHGHSESNMAEIAIMQLIHTIEFCLGGISNTASYLRLWALSLAHSQLSELLWVMVLSPAIRIKWRIVGPVILVVVFYIFLVFTFIILILMEGLSTFLHAIRLHWVEFQSKFYHGQGKPLIVFSLKEIAENNLLNE</sequence>
<protein>
    <recommendedName>
        <fullName evidence="9">V-type proton ATPase subunit a</fullName>
    </recommendedName>
</protein>
<dbReference type="OMA" id="HYVIHTI"/>
<comment type="function">
    <text evidence="9">Essential component of the vacuolar proton pump (V-ATPase), a multimeric enzyme that catalyzes the translocation of protons across the membranes. Required for assembly and activity of the V-ATPase.</text>
</comment>
<evidence type="ECO:0000313" key="10">
    <source>
        <dbReference type="EMBL" id="KII60285.1"/>
    </source>
</evidence>
<dbReference type="InterPro" id="IPR002490">
    <property type="entry name" value="V-ATPase_116kDa_su"/>
</dbReference>
<dbReference type="PANTHER" id="PTHR11629">
    <property type="entry name" value="VACUOLAR PROTON ATPASES"/>
    <property type="match status" value="1"/>
</dbReference>
<keyword evidence="4 9" id="KW-0812">Transmembrane</keyword>
<comment type="similarity">
    <text evidence="2 9">Belongs to the V-ATPase 116 kDa subunit family.</text>
</comment>
<evidence type="ECO:0000313" key="11">
    <source>
        <dbReference type="Proteomes" id="UP000031668"/>
    </source>
</evidence>
<keyword evidence="7 9" id="KW-0406">Ion transport</keyword>
<evidence type="ECO:0000256" key="1">
    <source>
        <dbReference type="ARBA" id="ARBA00004141"/>
    </source>
</evidence>
<dbReference type="PANTHER" id="PTHR11629:SF63">
    <property type="entry name" value="V-TYPE PROTON ATPASE SUBUNIT A"/>
    <property type="match status" value="1"/>
</dbReference>
<dbReference type="GO" id="GO:0046961">
    <property type="term" value="F:proton-transporting ATPase activity, rotational mechanism"/>
    <property type="evidence" value="ECO:0007669"/>
    <property type="project" value="InterPro"/>
</dbReference>
<proteinExistence type="inferred from homology"/>
<dbReference type="EMBL" id="JWZT01005709">
    <property type="protein sequence ID" value="KII60285.1"/>
    <property type="molecule type" value="Genomic_DNA"/>
</dbReference>
<organism evidence="10 11">
    <name type="scientific">Thelohanellus kitauei</name>
    <name type="common">Myxosporean</name>
    <dbReference type="NCBI Taxonomy" id="669202"/>
    <lineage>
        <taxon>Eukaryota</taxon>
        <taxon>Metazoa</taxon>
        <taxon>Cnidaria</taxon>
        <taxon>Myxozoa</taxon>
        <taxon>Myxosporea</taxon>
        <taxon>Bivalvulida</taxon>
        <taxon>Platysporina</taxon>
        <taxon>Myxobolidae</taxon>
        <taxon>Thelohanellus</taxon>
    </lineage>
</organism>
<keyword evidence="11" id="KW-1185">Reference proteome</keyword>